<name>A0A380SVY8_9PSED</name>
<gene>
    <name evidence="8" type="primary">gtrB</name>
    <name evidence="8" type="ORF">CCOS864_01587</name>
</gene>
<evidence type="ECO:0000256" key="4">
    <source>
        <dbReference type="ARBA" id="ARBA00022692"/>
    </source>
</evidence>
<organism evidence="8 9">
    <name type="scientific">Pseudomonas wadenswilerensis</name>
    <dbReference type="NCBI Taxonomy" id="1785161"/>
    <lineage>
        <taxon>Bacteria</taxon>
        <taxon>Pseudomonadati</taxon>
        <taxon>Pseudomonadota</taxon>
        <taxon>Gammaproteobacteria</taxon>
        <taxon>Pseudomonadales</taxon>
        <taxon>Pseudomonadaceae</taxon>
        <taxon>Pseudomonas</taxon>
    </lineage>
</organism>
<evidence type="ECO:0000256" key="1">
    <source>
        <dbReference type="ARBA" id="ARBA00004141"/>
    </source>
</evidence>
<sequence length="215" mass="24464">MDCDLQDRPEEIPRLYAKAQEGFDIVLALRGKRRDAPLKRLTSWLFYKMFSYLADFDYDGDSGNFRIVSRKVVDNLCQMREQLRFFGALVHWMGFTTAGIPVEHSERLHGQSTYTFSKLWGLAMETIIAYSDKPLRLAVKLGFSMAFLSFIYGAYLLATTLLHGAVVPGWTSLMVSLFFIGGVIISIQGVVGIYIGKTFDETKKRPLYIVGRKTF</sequence>
<evidence type="ECO:0000256" key="7">
    <source>
        <dbReference type="SAM" id="Phobius"/>
    </source>
</evidence>
<dbReference type="AlphaFoldDB" id="A0A380SVY8"/>
<dbReference type="InterPro" id="IPR050256">
    <property type="entry name" value="Glycosyltransferase_2"/>
</dbReference>
<dbReference type="PANTHER" id="PTHR48090:SF1">
    <property type="entry name" value="PROPHAGE BACTOPRENOL GLUCOSYL TRANSFERASE HOMOLOG"/>
    <property type="match status" value="1"/>
</dbReference>
<keyword evidence="3 8" id="KW-0808">Transferase</keyword>
<keyword evidence="9" id="KW-1185">Reference proteome</keyword>
<dbReference type="EMBL" id="UIDD01000005">
    <property type="protein sequence ID" value="SUQ62159.1"/>
    <property type="molecule type" value="Genomic_DNA"/>
</dbReference>
<dbReference type="EC" id="2.4.1.-" evidence="8"/>
<protein>
    <submittedName>
        <fullName evidence="8">Bactoprenol glucosyl transferase</fullName>
        <ecNumber evidence="8">2.4.1.-</ecNumber>
    </submittedName>
</protein>
<dbReference type="GO" id="GO:0016757">
    <property type="term" value="F:glycosyltransferase activity"/>
    <property type="evidence" value="ECO:0007669"/>
    <property type="project" value="UniProtKB-KW"/>
</dbReference>
<evidence type="ECO:0000256" key="5">
    <source>
        <dbReference type="ARBA" id="ARBA00022989"/>
    </source>
</evidence>
<keyword evidence="6 7" id="KW-0472">Membrane</keyword>
<dbReference type="GO" id="GO:0005886">
    <property type="term" value="C:plasma membrane"/>
    <property type="evidence" value="ECO:0007669"/>
    <property type="project" value="TreeGrafter"/>
</dbReference>
<comment type="subcellular location">
    <subcellularLocation>
        <location evidence="1">Membrane</location>
        <topology evidence="1">Multi-pass membrane protein</topology>
    </subcellularLocation>
</comment>
<evidence type="ECO:0000256" key="3">
    <source>
        <dbReference type="ARBA" id="ARBA00022679"/>
    </source>
</evidence>
<evidence type="ECO:0000313" key="9">
    <source>
        <dbReference type="Proteomes" id="UP000255177"/>
    </source>
</evidence>
<keyword evidence="2 8" id="KW-0328">Glycosyltransferase</keyword>
<evidence type="ECO:0000256" key="6">
    <source>
        <dbReference type="ARBA" id="ARBA00023136"/>
    </source>
</evidence>
<dbReference type="SUPFAM" id="SSF53448">
    <property type="entry name" value="Nucleotide-diphospho-sugar transferases"/>
    <property type="match status" value="1"/>
</dbReference>
<feature type="transmembrane region" description="Helical" evidence="7">
    <location>
        <begin position="170"/>
        <end position="195"/>
    </location>
</feature>
<dbReference type="Proteomes" id="UP000255177">
    <property type="component" value="Unassembled WGS sequence"/>
</dbReference>
<evidence type="ECO:0000313" key="8">
    <source>
        <dbReference type="EMBL" id="SUQ62159.1"/>
    </source>
</evidence>
<keyword evidence="5 7" id="KW-1133">Transmembrane helix</keyword>
<dbReference type="PANTHER" id="PTHR48090">
    <property type="entry name" value="UNDECAPRENYL-PHOSPHATE 4-DEOXY-4-FORMAMIDO-L-ARABINOSE TRANSFERASE-RELATED"/>
    <property type="match status" value="1"/>
</dbReference>
<feature type="transmembrane region" description="Helical" evidence="7">
    <location>
        <begin position="137"/>
        <end position="158"/>
    </location>
</feature>
<dbReference type="InterPro" id="IPR029044">
    <property type="entry name" value="Nucleotide-diphossugar_trans"/>
</dbReference>
<evidence type="ECO:0000256" key="2">
    <source>
        <dbReference type="ARBA" id="ARBA00022676"/>
    </source>
</evidence>
<proteinExistence type="predicted"/>
<accession>A0A380SVY8</accession>
<keyword evidence="4 7" id="KW-0812">Transmembrane</keyword>
<reference evidence="9" key="1">
    <citation type="submission" date="2018-07" db="EMBL/GenBank/DDBJ databases">
        <authorList>
            <person name="Blom J."/>
        </authorList>
    </citation>
    <scope>NUCLEOTIDE SEQUENCE [LARGE SCALE GENOMIC DNA]</scope>
    <source>
        <strain evidence="9">CCOS 864</strain>
    </source>
</reference>